<dbReference type="InterPro" id="IPR039498">
    <property type="entry name" value="NTP_transf_5"/>
</dbReference>
<comment type="caution">
    <text evidence="1">The sequence shown here is derived from an EMBL/GenBank/DDBJ whole genome shotgun (WGS) entry which is preliminary data.</text>
</comment>
<name>A0A3N6SDT3_9GAMM</name>
<gene>
    <name evidence="1" type="ORF">EB241_12305</name>
</gene>
<dbReference type="Proteomes" id="UP000279457">
    <property type="component" value="Unassembled WGS sequence"/>
</dbReference>
<evidence type="ECO:0000313" key="1">
    <source>
        <dbReference type="EMBL" id="RQM38053.1"/>
    </source>
</evidence>
<evidence type="ECO:0000313" key="2">
    <source>
        <dbReference type="Proteomes" id="UP000279457"/>
    </source>
</evidence>
<keyword evidence="2" id="KW-1185">Reference proteome</keyword>
<evidence type="ECO:0008006" key="3">
    <source>
        <dbReference type="Google" id="ProtNLM"/>
    </source>
</evidence>
<proteinExistence type="predicted"/>
<dbReference type="EMBL" id="RHHM01000008">
    <property type="protein sequence ID" value="RQM38053.1"/>
    <property type="molecule type" value="Genomic_DNA"/>
</dbReference>
<dbReference type="Pfam" id="PF14907">
    <property type="entry name" value="NTP_transf_5"/>
    <property type="match status" value="1"/>
</dbReference>
<organism evidence="1 2">
    <name type="scientific">Erwinia psidii</name>
    <dbReference type="NCBI Taxonomy" id="69224"/>
    <lineage>
        <taxon>Bacteria</taxon>
        <taxon>Pseudomonadati</taxon>
        <taxon>Pseudomonadota</taxon>
        <taxon>Gammaproteobacteria</taxon>
        <taxon>Enterobacterales</taxon>
        <taxon>Erwiniaceae</taxon>
        <taxon>Erwinia</taxon>
    </lineage>
</organism>
<sequence>MSGQSKLTLFRELYNAYFYNESFENSRDIDISFLNQHKLLPLLNYVIHQQNLFKEVGYKDCELIASYCSHLEKKQIFADSELAALTKMMKQEKIHYALRKGKSLAALYHHPSHRTSNDVDLLIDVSSANNMKSLLAEAGFTCGFYHHQTRTVHAHKPETLLKYRMSPDHLPHYVKVVDGIPIVIDIAFTLSWATKQDPLCTEEILRKTAEISGISCLDPYYNYLHTLLHLYRECVFLTSLQKRPPYLTSVIDVMLLNRLNINCDKLDKETHTLCQMLTQLCSALCERELHLDSIASQHAFIEHKGKLCKATGSFVNLMFTSHKNYKEVFNSLTLER</sequence>
<accession>A0A3N6SDT3</accession>
<dbReference type="RefSeq" id="WP_124233404.1">
    <property type="nucleotide sequence ID" value="NZ_RHHM01000008.1"/>
</dbReference>
<protein>
    <recommendedName>
        <fullName evidence="3">Nucleotidyltransferase family protein</fullName>
    </recommendedName>
</protein>
<reference evidence="1 2" key="1">
    <citation type="submission" date="2018-10" db="EMBL/GenBank/DDBJ databases">
        <title>Draft genome sequence for the type isolate of Erwinia psidii, agent causal of bacterial blight in guava (Psidium guajava) and wilt and die-back of Eucalyptus spp.</title>
        <authorList>
            <person name="Hermenegildo P.S."/>
            <person name="Santos S.A."/>
            <person name="Guimaraes L.M.S."/>
            <person name="Vidigal P.M.P."/>
            <person name="Pereira I.C."/>
            <person name="Badel J.L."/>
            <person name="Alfenas-Zerbini P."/>
            <person name="Ferreira M.A.S.V."/>
            <person name="Alfenas A.C."/>
        </authorList>
    </citation>
    <scope>NUCLEOTIDE SEQUENCE [LARGE SCALE GENOMIC DNA]</scope>
    <source>
        <strain evidence="1 2">IBSBF 435</strain>
    </source>
</reference>
<dbReference type="AlphaFoldDB" id="A0A3N6SDT3"/>
<dbReference type="Gene3D" id="3.30.460.40">
    <property type="match status" value="1"/>
</dbReference>
<dbReference type="OrthoDB" id="6636816at2"/>